<evidence type="ECO:0000313" key="2">
    <source>
        <dbReference type="EMBL" id="MBW4465216.1"/>
    </source>
</evidence>
<name>A0A951P8U6_9CYAN</name>
<proteinExistence type="predicted"/>
<accession>A0A951P8U6</accession>
<feature type="region of interest" description="Disordered" evidence="1">
    <location>
        <begin position="1"/>
        <end position="23"/>
    </location>
</feature>
<dbReference type="Proteomes" id="UP000707356">
    <property type="component" value="Unassembled WGS sequence"/>
</dbReference>
<evidence type="ECO:0000313" key="3">
    <source>
        <dbReference type="Proteomes" id="UP000707356"/>
    </source>
</evidence>
<feature type="region of interest" description="Disordered" evidence="1">
    <location>
        <begin position="138"/>
        <end position="157"/>
    </location>
</feature>
<reference evidence="2" key="1">
    <citation type="submission" date="2021-05" db="EMBL/GenBank/DDBJ databases">
        <authorList>
            <person name="Pietrasiak N."/>
            <person name="Ward R."/>
            <person name="Stajich J.E."/>
            <person name="Kurbessoian T."/>
        </authorList>
    </citation>
    <scope>NUCLEOTIDE SEQUENCE</scope>
    <source>
        <strain evidence="2">GSE-TBD4-15B</strain>
    </source>
</reference>
<gene>
    <name evidence="2" type="ORF">KME07_07215</name>
</gene>
<comment type="caution">
    <text evidence="2">The sequence shown here is derived from an EMBL/GenBank/DDBJ whole genome shotgun (WGS) entry which is preliminary data.</text>
</comment>
<organism evidence="2 3">
    <name type="scientific">Pegethrix bostrychoides GSE-TBD4-15B</name>
    <dbReference type="NCBI Taxonomy" id="2839662"/>
    <lineage>
        <taxon>Bacteria</taxon>
        <taxon>Bacillati</taxon>
        <taxon>Cyanobacteriota</taxon>
        <taxon>Cyanophyceae</taxon>
        <taxon>Oculatellales</taxon>
        <taxon>Oculatellaceae</taxon>
        <taxon>Pegethrix</taxon>
    </lineage>
</organism>
<evidence type="ECO:0000256" key="1">
    <source>
        <dbReference type="SAM" id="MobiDB-lite"/>
    </source>
</evidence>
<protein>
    <submittedName>
        <fullName evidence="2">Uncharacterized protein</fullName>
    </submittedName>
</protein>
<dbReference type="AlphaFoldDB" id="A0A951P8U6"/>
<reference evidence="2" key="2">
    <citation type="journal article" date="2022" name="Microbiol. Resour. Announc.">
        <title>Metagenome Sequencing to Explore Phylogenomics of Terrestrial Cyanobacteria.</title>
        <authorList>
            <person name="Ward R.D."/>
            <person name="Stajich J.E."/>
            <person name="Johansen J.R."/>
            <person name="Huntemann M."/>
            <person name="Clum A."/>
            <person name="Foster B."/>
            <person name="Foster B."/>
            <person name="Roux S."/>
            <person name="Palaniappan K."/>
            <person name="Varghese N."/>
            <person name="Mukherjee S."/>
            <person name="Reddy T.B.K."/>
            <person name="Daum C."/>
            <person name="Copeland A."/>
            <person name="Chen I.A."/>
            <person name="Ivanova N.N."/>
            <person name="Kyrpides N.C."/>
            <person name="Shapiro N."/>
            <person name="Eloe-Fadrosh E.A."/>
            <person name="Pietrasiak N."/>
        </authorList>
    </citation>
    <scope>NUCLEOTIDE SEQUENCE</scope>
    <source>
        <strain evidence="2">GSE-TBD4-15B</strain>
    </source>
</reference>
<sequence>MPNSASASPSNPPSDPDSDLNSKIEQEIRLGRSFSLADVIGQQAGSFLHGDAAIPRLVKAAAAVNDFINRQLSDAPGALEVVLRSWSTGEGSSLSQHLDQPLVALRELLLLLIDRPEMLYEFTRQVDVKWGEMYDERPHFQQPHQPPHPDDEYTHESVQAKLRELLERLEREH</sequence>
<dbReference type="EMBL" id="JAHHHV010000034">
    <property type="protein sequence ID" value="MBW4465216.1"/>
    <property type="molecule type" value="Genomic_DNA"/>
</dbReference>